<reference evidence="3" key="1">
    <citation type="journal article" date="2019" name="Int. J. Syst. Evol. Microbiol.">
        <title>The Global Catalogue of Microorganisms (GCM) 10K type strain sequencing project: providing services to taxonomists for standard genome sequencing and annotation.</title>
        <authorList>
            <consortium name="The Broad Institute Genomics Platform"/>
            <consortium name="The Broad Institute Genome Sequencing Center for Infectious Disease"/>
            <person name="Wu L."/>
            <person name="Ma J."/>
        </authorList>
    </citation>
    <scope>NUCLEOTIDE SEQUENCE [LARGE SCALE GENOMIC DNA]</scope>
    <source>
        <strain evidence="3">JCM 19125</strain>
    </source>
</reference>
<keyword evidence="3" id="KW-1185">Reference proteome</keyword>
<gene>
    <name evidence="2" type="ORF">GCM10025789_20250</name>
</gene>
<dbReference type="Proteomes" id="UP001501521">
    <property type="component" value="Unassembled WGS sequence"/>
</dbReference>
<evidence type="ECO:0000313" key="2">
    <source>
        <dbReference type="EMBL" id="GAA4901579.1"/>
    </source>
</evidence>
<name>A0ABP9FGK8_9ACTN</name>
<proteinExistence type="predicted"/>
<accession>A0ABP9FGK8</accession>
<evidence type="ECO:0000256" key="1">
    <source>
        <dbReference type="SAM" id="MobiDB-lite"/>
    </source>
</evidence>
<evidence type="ECO:0000313" key="3">
    <source>
        <dbReference type="Proteomes" id="UP001501521"/>
    </source>
</evidence>
<protein>
    <submittedName>
        <fullName evidence="2">Uncharacterized protein</fullName>
    </submittedName>
</protein>
<sequence>MGEEEGEGRLDEGGASFLWGHGGSAGHGASVVSEDSLSKALASLARTCSETIPCHRLPAGEGIVPVRSVTRARSLSPPRSGMTPVIYWLEPP</sequence>
<dbReference type="EMBL" id="BAABLV010000033">
    <property type="protein sequence ID" value="GAA4901579.1"/>
    <property type="molecule type" value="Genomic_DNA"/>
</dbReference>
<feature type="region of interest" description="Disordered" evidence="1">
    <location>
        <begin position="1"/>
        <end position="32"/>
    </location>
</feature>
<comment type="caution">
    <text evidence="2">The sequence shown here is derived from an EMBL/GenBank/DDBJ whole genome shotgun (WGS) entry which is preliminary data.</text>
</comment>
<organism evidence="2 3">
    <name type="scientific">Tessaracoccus lubricantis</name>
    <dbReference type="NCBI Taxonomy" id="545543"/>
    <lineage>
        <taxon>Bacteria</taxon>
        <taxon>Bacillati</taxon>
        <taxon>Actinomycetota</taxon>
        <taxon>Actinomycetes</taxon>
        <taxon>Propionibacteriales</taxon>
        <taxon>Propionibacteriaceae</taxon>
        <taxon>Tessaracoccus</taxon>
    </lineage>
</organism>